<proteinExistence type="predicted"/>
<dbReference type="Proteomes" id="UP000184423">
    <property type="component" value="Unassembled WGS sequence"/>
</dbReference>
<feature type="transmembrane region" description="Helical" evidence="1">
    <location>
        <begin position="309"/>
        <end position="330"/>
    </location>
</feature>
<feature type="transmembrane region" description="Helical" evidence="1">
    <location>
        <begin position="20"/>
        <end position="45"/>
    </location>
</feature>
<evidence type="ECO:0000313" key="3">
    <source>
        <dbReference type="Proteomes" id="UP000184423"/>
    </source>
</evidence>
<name>A0A1M4XUB8_9CLOT</name>
<dbReference type="RefSeq" id="WP_073248799.1">
    <property type="nucleotide sequence ID" value="NZ_FQVG01000026.1"/>
</dbReference>
<feature type="transmembrane region" description="Helical" evidence="1">
    <location>
        <begin position="284"/>
        <end position="303"/>
    </location>
</feature>
<feature type="transmembrane region" description="Helical" evidence="1">
    <location>
        <begin position="109"/>
        <end position="134"/>
    </location>
</feature>
<dbReference type="EMBL" id="FQVG01000026">
    <property type="protein sequence ID" value="SHE97177.1"/>
    <property type="molecule type" value="Genomic_DNA"/>
</dbReference>
<evidence type="ECO:0008006" key="4">
    <source>
        <dbReference type="Google" id="ProtNLM"/>
    </source>
</evidence>
<organism evidence="2 3">
    <name type="scientific">Caloramator proteoclasticus DSM 10124</name>
    <dbReference type="NCBI Taxonomy" id="1121262"/>
    <lineage>
        <taxon>Bacteria</taxon>
        <taxon>Bacillati</taxon>
        <taxon>Bacillota</taxon>
        <taxon>Clostridia</taxon>
        <taxon>Eubacteriales</taxon>
        <taxon>Clostridiaceae</taxon>
        <taxon>Caloramator</taxon>
    </lineage>
</organism>
<feature type="transmembrane region" description="Helical" evidence="1">
    <location>
        <begin position="181"/>
        <end position="205"/>
    </location>
</feature>
<keyword evidence="1" id="KW-0472">Membrane</keyword>
<gene>
    <name evidence="2" type="ORF">SAMN02746091_01506</name>
</gene>
<keyword evidence="1" id="KW-1133">Transmembrane helix</keyword>
<feature type="transmembrane region" description="Helical" evidence="1">
    <location>
        <begin position="146"/>
        <end position="169"/>
    </location>
</feature>
<sequence length="565" mass="66375">MSMRTSTINSIFKNDLKRFWVVGLMYLILIFLNIPLNMLISLSKVTDKEELIFTFTQMFNYQSDYFIFCILILSILVGMLLIREVQGYRSNIHIFSLPFSKKNIFINKFFAGFVLFFTPIFVNFLITEVIYFAFGVNELMKKSIILNYYIMLLLICIIFFLQSLVIGIITSNSLFHISSGLLINFIPFIFISVLNSFLNVVFYGLHLEDSVTLLTSNKSFIAYLFPLLSWLNSEIVFSKAGFTGYIYLILTILIYFLLSYVLFTKRKNEKARNLIVFDSIAEALKYFNTALLMFGVSSLATMIAKGDIFTVFMWGLIGAFFGYYLSEALLKRNFKVYRNLKGYLIVVSIWCIFLLISQTEIIFRHSPPKLDDVESVCISNNKKIIYDMEYEFKAPRFHITNKETIKKILSLQQHITSLKRDYSKSDNIYIVYKLKNGREIKRLYEGSFDSKYNEYMKLISLDEGYKKINYNIFNIDDKEFDKVMIFIKDKNEVEINDKDKIKFVVNNLKRDILSNSYQYKDEIIFDGIEKSKGSIEIYYGYDGQKYKYIAYVIDTNNKWIDELIK</sequence>
<accession>A0A1M4XUB8</accession>
<feature type="transmembrane region" description="Helical" evidence="1">
    <location>
        <begin position="342"/>
        <end position="363"/>
    </location>
</feature>
<reference evidence="3" key="1">
    <citation type="submission" date="2016-11" db="EMBL/GenBank/DDBJ databases">
        <authorList>
            <person name="Varghese N."/>
            <person name="Submissions S."/>
        </authorList>
    </citation>
    <scope>NUCLEOTIDE SEQUENCE [LARGE SCALE GENOMIC DNA]</scope>
    <source>
        <strain evidence="3">DSM 10124</strain>
    </source>
</reference>
<dbReference type="AlphaFoldDB" id="A0A1M4XUB8"/>
<evidence type="ECO:0000256" key="1">
    <source>
        <dbReference type="SAM" id="Phobius"/>
    </source>
</evidence>
<protein>
    <recommendedName>
        <fullName evidence="4">ABC-2 type transport system permease protein</fullName>
    </recommendedName>
</protein>
<feature type="transmembrane region" description="Helical" evidence="1">
    <location>
        <begin position="65"/>
        <end position="82"/>
    </location>
</feature>
<keyword evidence="1" id="KW-0812">Transmembrane</keyword>
<feature type="transmembrane region" description="Helical" evidence="1">
    <location>
        <begin position="244"/>
        <end position="263"/>
    </location>
</feature>
<evidence type="ECO:0000313" key="2">
    <source>
        <dbReference type="EMBL" id="SHE97177.1"/>
    </source>
</evidence>
<keyword evidence="3" id="KW-1185">Reference proteome</keyword>